<dbReference type="InterPro" id="IPR051852">
    <property type="entry name" value="Alpha-type_PK"/>
</dbReference>
<dbReference type="Pfam" id="PF02816">
    <property type="entry name" value="Alpha_kinase"/>
    <property type="match status" value="1"/>
</dbReference>
<organism evidence="6">
    <name type="scientific">Cyprideis torosa</name>
    <dbReference type="NCBI Taxonomy" id="163714"/>
    <lineage>
        <taxon>Eukaryota</taxon>
        <taxon>Metazoa</taxon>
        <taxon>Ecdysozoa</taxon>
        <taxon>Arthropoda</taxon>
        <taxon>Crustacea</taxon>
        <taxon>Oligostraca</taxon>
        <taxon>Ostracoda</taxon>
        <taxon>Podocopa</taxon>
        <taxon>Podocopida</taxon>
        <taxon>Cytherocopina</taxon>
        <taxon>Cytheroidea</taxon>
        <taxon>Cytherideidae</taxon>
        <taxon>Cyprideis</taxon>
    </lineage>
</organism>
<name>A0A7R8W697_9CRUS</name>
<dbReference type="PROSITE" id="PS51158">
    <property type="entry name" value="ALPHA_KINASE"/>
    <property type="match status" value="1"/>
</dbReference>
<keyword evidence="2" id="KW-0808">Transferase</keyword>
<dbReference type="EMBL" id="OB660653">
    <property type="protein sequence ID" value="CAD7225752.1"/>
    <property type="molecule type" value="Genomic_DNA"/>
</dbReference>
<dbReference type="OrthoDB" id="301415at2759"/>
<evidence type="ECO:0000256" key="2">
    <source>
        <dbReference type="ARBA" id="ARBA00022679"/>
    </source>
</evidence>
<dbReference type="SMART" id="SM00811">
    <property type="entry name" value="Alpha_kinase"/>
    <property type="match status" value="1"/>
</dbReference>
<dbReference type="InterPro" id="IPR011990">
    <property type="entry name" value="TPR-like_helical_dom_sf"/>
</dbReference>
<dbReference type="GO" id="GO:0004686">
    <property type="term" value="F:elongation factor-2 kinase activity"/>
    <property type="evidence" value="ECO:0007669"/>
    <property type="project" value="InterPro"/>
</dbReference>
<keyword evidence="4" id="KW-0418">Kinase</keyword>
<evidence type="ECO:0000256" key="1">
    <source>
        <dbReference type="ARBA" id="ARBA00022527"/>
    </source>
</evidence>
<dbReference type="SUPFAM" id="SSF81901">
    <property type="entry name" value="HCP-like"/>
    <property type="match status" value="1"/>
</dbReference>
<keyword evidence="5" id="KW-0067">ATP-binding</keyword>
<dbReference type="FunFam" id="3.20.200.10:FF:000002">
    <property type="entry name" value="Eukaryotic elongation factor 2 kinase"/>
    <property type="match status" value="1"/>
</dbReference>
<dbReference type="InterPro" id="IPR011009">
    <property type="entry name" value="Kinase-like_dom_sf"/>
</dbReference>
<dbReference type="GO" id="GO:1903013">
    <property type="term" value="P:response to differentiation-inducing factor 1"/>
    <property type="evidence" value="ECO:0007669"/>
    <property type="project" value="TreeGrafter"/>
</dbReference>
<gene>
    <name evidence="6" type="ORF">CTOB1V02_LOCUS3684</name>
</gene>
<dbReference type="InterPro" id="IPR004166">
    <property type="entry name" value="a-kinase_dom"/>
</dbReference>
<dbReference type="Gene3D" id="3.30.200.20">
    <property type="entry name" value="Phosphorylase Kinase, domain 1"/>
    <property type="match status" value="1"/>
</dbReference>
<keyword evidence="3" id="KW-0547">Nucleotide-binding</keyword>
<evidence type="ECO:0000256" key="4">
    <source>
        <dbReference type="ARBA" id="ARBA00022777"/>
    </source>
</evidence>
<dbReference type="AlphaFoldDB" id="A0A7R8W697"/>
<dbReference type="Gene3D" id="1.25.40.10">
    <property type="entry name" value="Tetratricopeptide repeat domain"/>
    <property type="match status" value="1"/>
</dbReference>
<evidence type="ECO:0000256" key="5">
    <source>
        <dbReference type="ARBA" id="ARBA00022840"/>
    </source>
</evidence>
<evidence type="ECO:0000313" key="6">
    <source>
        <dbReference type="EMBL" id="CAD7225752.1"/>
    </source>
</evidence>
<evidence type="ECO:0000256" key="3">
    <source>
        <dbReference type="ARBA" id="ARBA00022741"/>
    </source>
</evidence>
<dbReference type="SUPFAM" id="SSF56112">
    <property type="entry name" value="Protein kinase-like (PK-like)"/>
    <property type="match status" value="1"/>
</dbReference>
<sequence>MLVLEAATPTAGNSRKGSLDDGFEEEEMVMDPLSLADLKRPYCAFECSDDGAGYEDDDEASSDDNGGKPTKLFSVAMRLAAKKKRVTSKPPSGSRIKGRVEDDVEKSVKKVLPKLNSSKLRWVSAVAKAISLEDKWDSFDVENLPTENAKRYRYNALRSEWVEEMCTVKMEKEPFNNGAMRECYRLKKLSNFSHNNQWHRDSNNYVAKRYMTPVDREVYFNDVKLQMDAKLWGEEYNRHHPPKKVDIFQMCVLEFVDREGSPLYHIEHFIQGKYIKYNSNSGFVDEAQRHTPQAFTHFTFERSGHELIIVDIQGVGDLYTDPQIHTATDRVFRQCISFPGEGYGDGNLGTRGMALFFHTHICNPICRSLKLTQFDLSPSEKAGLTSLALKQKDSITRVRTNSIDACHSPTDFERANLVDFLRHRTNSLSGGVPLCRRKSSPTEEFRGEAPVPGFFMGHSGRIRTSDSLSSFEQLSISPPESPLGHTHMVEELIKMKARPSDMHTEKSRNPDEISILGHVHLDLAKYHEIGRFNDDPTSEEYDKEAALFHIKIAAELMVVEALVTLSNLYLGLPHDLLTDITVEDTPDNQDIGLAYLERAAARGDRHSMIALAQRLDTGLGLGTQEKNWAVAINWYDRAIRMHTEEESGGCDGNYDHPTYLLMSRQAEMYREGGFELVKQPGRAGDLFSAAADAAMAAGKGRLANKWYMMAEEAWAEVEEEEDEATEEGE</sequence>
<dbReference type="PANTHER" id="PTHR45992">
    <property type="entry name" value="EUKARYOTIC ELONGATION FACTOR 2 KINASE-RELATED"/>
    <property type="match status" value="1"/>
</dbReference>
<accession>A0A7R8W697</accession>
<proteinExistence type="predicted"/>
<dbReference type="CDD" id="cd16967">
    <property type="entry name" value="Alpha_kinase_eEF2K"/>
    <property type="match status" value="1"/>
</dbReference>
<dbReference type="Gene3D" id="3.20.200.10">
    <property type="entry name" value="MHCK/EF2 kinase"/>
    <property type="match status" value="1"/>
</dbReference>
<dbReference type="GO" id="GO:0005524">
    <property type="term" value="F:ATP binding"/>
    <property type="evidence" value="ECO:0007669"/>
    <property type="project" value="UniProtKB-KW"/>
</dbReference>
<keyword evidence="1" id="KW-0723">Serine/threonine-protein kinase</keyword>
<dbReference type="PANTHER" id="PTHR45992:SF2">
    <property type="entry name" value="EUKARYOTIC ELONGATION FACTOR 2 KINASE"/>
    <property type="match status" value="1"/>
</dbReference>
<dbReference type="InterPro" id="IPR047588">
    <property type="entry name" value="eEF2K_a_kinase_dom"/>
</dbReference>
<reference evidence="6" key="1">
    <citation type="submission" date="2020-11" db="EMBL/GenBank/DDBJ databases">
        <authorList>
            <person name="Tran Van P."/>
        </authorList>
    </citation>
    <scope>NUCLEOTIDE SEQUENCE</scope>
</reference>
<protein>
    <submittedName>
        <fullName evidence="6">Uncharacterized protein</fullName>
    </submittedName>
</protein>
<dbReference type="GO" id="GO:0031037">
    <property type="term" value="P:myosin II filament disassembly"/>
    <property type="evidence" value="ECO:0007669"/>
    <property type="project" value="TreeGrafter"/>
</dbReference>